<dbReference type="Gene3D" id="3.90.180.10">
    <property type="entry name" value="Medium-chain alcohol dehydrogenases, catalytic domain"/>
    <property type="match status" value="1"/>
</dbReference>
<dbReference type="EMBL" id="WLZY01000008">
    <property type="protein sequence ID" value="NDL59623.1"/>
    <property type="molecule type" value="Genomic_DNA"/>
</dbReference>
<dbReference type="SUPFAM" id="SSF51735">
    <property type="entry name" value="NAD(P)-binding Rossmann-fold domains"/>
    <property type="match status" value="1"/>
</dbReference>
<dbReference type="Proteomes" id="UP000460435">
    <property type="component" value="Unassembled WGS sequence"/>
</dbReference>
<dbReference type="PROSITE" id="PS01162">
    <property type="entry name" value="QOR_ZETA_CRYSTAL"/>
    <property type="match status" value="1"/>
</dbReference>
<dbReference type="SUPFAM" id="SSF50129">
    <property type="entry name" value="GroES-like"/>
    <property type="match status" value="1"/>
</dbReference>
<gene>
    <name evidence="2" type="ORF">F7O44_21360</name>
</gene>
<dbReference type="AlphaFoldDB" id="A0A7K3M8M0"/>
<dbReference type="InterPro" id="IPR020843">
    <property type="entry name" value="ER"/>
</dbReference>
<dbReference type="PANTHER" id="PTHR44013">
    <property type="entry name" value="ZINC-TYPE ALCOHOL DEHYDROGENASE-LIKE PROTEIN C16A3.02C"/>
    <property type="match status" value="1"/>
</dbReference>
<dbReference type="Pfam" id="PF13602">
    <property type="entry name" value="ADH_zinc_N_2"/>
    <property type="match status" value="1"/>
</dbReference>
<dbReference type="Gene3D" id="3.40.50.720">
    <property type="entry name" value="NAD(P)-binding Rossmann-like Domain"/>
    <property type="match status" value="1"/>
</dbReference>
<sequence length="310" mass="32362">MSERVRSRAVTFDRYGEAAVLDIVDVELARPGPGQVRVRVRAAGVQPFDVKLRRGDTADWAPARFPQGGGSEFAGVVEELGDDVTEFAVGDEVIGWAVGAAHADHAVARVAALVRKPSAMSWEEAGALGASGQTAHTSLEALHVSAGETVLIHAAAGGVGTAAVQIARAWGASVIGTASPRNHGYLRELGAVPVEYGPGLVARVREAAPAGVDAALDAVGTEEAMRASADLVTDPGRAGTIAGQELAEQMEVRVLGTQRSAERLGKLVDLYEQGRLRVHIHAAFPLTDAVAAHREVERGHVRGKVVLTTH</sequence>
<dbReference type="InterPro" id="IPR013154">
    <property type="entry name" value="ADH-like_N"/>
</dbReference>
<organism evidence="2 3">
    <name type="scientific">Phytoactinopolyspora mesophila</name>
    <dbReference type="NCBI Taxonomy" id="2650750"/>
    <lineage>
        <taxon>Bacteria</taxon>
        <taxon>Bacillati</taxon>
        <taxon>Actinomycetota</taxon>
        <taxon>Actinomycetes</taxon>
        <taxon>Jiangellales</taxon>
        <taxon>Jiangellaceae</taxon>
        <taxon>Phytoactinopolyspora</taxon>
    </lineage>
</organism>
<dbReference type="PANTHER" id="PTHR44013:SF1">
    <property type="entry name" value="ZINC-TYPE ALCOHOL DEHYDROGENASE-LIKE PROTEIN C16A3.02C"/>
    <property type="match status" value="1"/>
</dbReference>
<dbReference type="InterPro" id="IPR052733">
    <property type="entry name" value="Chloroplast_QOR"/>
</dbReference>
<dbReference type="InterPro" id="IPR036291">
    <property type="entry name" value="NAD(P)-bd_dom_sf"/>
</dbReference>
<evidence type="ECO:0000313" key="2">
    <source>
        <dbReference type="EMBL" id="NDL59623.1"/>
    </source>
</evidence>
<dbReference type="InterPro" id="IPR002364">
    <property type="entry name" value="Quin_OxRdtase/zeta-crystal_CS"/>
</dbReference>
<dbReference type="GO" id="GO:0016491">
    <property type="term" value="F:oxidoreductase activity"/>
    <property type="evidence" value="ECO:0007669"/>
    <property type="project" value="InterPro"/>
</dbReference>
<dbReference type="Pfam" id="PF08240">
    <property type="entry name" value="ADH_N"/>
    <property type="match status" value="1"/>
</dbReference>
<evidence type="ECO:0000259" key="1">
    <source>
        <dbReference type="SMART" id="SM00829"/>
    </source>
</evidence>
<keyword evidence="3" id="KW-1185">Reference proteome</keyword>
<dbReference type="CDD" id="cd05289">
    <property type="entry name" value="MDR_like_2"/>
    <property type="match status" value="1"/>
</dbReference>
<dbReference type="SMART" id="SM00829">
    <property type="entry name" value="PKS_ER"/>
    <property type="match status" value="1"/>
</dbReference>
<protein>
    <submittedName>
        <fullName evidence="2">Zinc-binding dehydrogenase</fullName>
    </submittedName>
</protein>
<dbReference type="GO" id="GO:0008270">
    <property type="term" value="F:zinc ion binding"/>
    <property type="evidence" value="ECO:0007669"/>
    <property type="project" value="InterPro"/>
</dbReference>
<reference evidence="2 3" key="1">
    <citation type="submission" date="2019-11" db="EMBL/GenBank/DDBJ databases">
        <authorList>
            <person name="Li X.-J."/>
            <person name="Feng X.-M."/>
        </authorList>
    </citation>
    <scope>NUCLEOTIDE SEQUENCE [LARGE SCALE GENOMIC DNA]</scope>
    <source>
        <strain evidence="2 3">XMNu-373</strain>
    </source>
</reference>
<proteinExistence type="predicted"/>
<dbReference type="RefSeq" id="WP_162452326.1">
    <property type="nucleotide sequence ID" value="NZ_WLZY01000008.1"/>
</dbReference>
<comment type="caution">
    <text evidence="2">The sequence shown here is derived from an EMBL/GenBank/DDBJ whole genome shotgun (WGS) entry which is preliminary data.</text>
</comment>
<feature type="domain" description="Enoyl reductase (ER)" evidence="1">
    <location>
        <begin position="16"/>
        <end position="307"/>
    </location>
</feature>
<accession>A0A7K3M8M0</accession>
<name>A0A7K3M8M0_9ACTN</name>
<evidence type="ECO:0000313" key="3">
    <source>
        <dbReference type="Proteomes" id="UP000460435"/>
    </source>
</evidence>
<dbReference type="InterPro" id="IPR011032">
    <property type="entry name" value="GroES-like_sf"/>
</dbReference>